<evidence type="ECO:0000313" key="4">
    <source>
        <dbReference type="Proteomes" id="UP000008810"/>
    </source>
</evidence>
<dbReference type="EnsemblPlants" id="KQJ92663">
    <property type="protein sequence ID" value="KQJ92663"/>
    <property type="gene ID" value="BRADI_4g45100v3"/>
</dbReference>
<organism evidence="2">
    <name type="scientific">Brachypodium distachyon</name>
    <name type="common">Purple false brome</name>
    <name type="synonym">Trachynia distachya</name>
    <dbReference type="NCBI Taxonomy" id="15368"/>
    <lineage>
        <taxon>Eukaryota</taxon>
        <taxon>Viridiplantae</taxon>
        <taxon>Streptophyta</taxon>
        <taxon>Embryophyta</taxon>
        <taxon>Tracheophyta</taxon>
        <taxon>Spermatophyta</taxon>
        <taxon>Magnoliopsida</taxon>
        <taxon>Liliopsida</taxon>
        <taxon>Poales</taxon>
        <taxon>Poaceae</taxon>
        <taxon>BOP clade</taxon>
        <taxon>Pooideae</taxon>
        <taxon>Stipodae</taxon>
        <taxon>Brachypodieae</taxon>
        <taxon>Brachypodium</taxon>
    </lineage>
</organism>
<reference evidence="2" key="2">
    <citation type="submission" date="2017-06" db="EMBL/GenBank/DDBJ databases">
        <title>WGS assembly of Brachypodium distachyon.</title>
        <authorList>
            <consortium name="The International Brachypodium Initiative"/>
            <person name="Lucas S."/>
            <person name="Harmon-Smith M."/>
            <person name="Lail K."/>
            <person name="Tice H."/>
            <person name="Grimwood J."/>
            <person name="Bruce D."/>
            <person name="Barry K."/>
            <person name="Shu S."/>
            <person name="Lindquist E."/>
            <person name="Wang M."/>
            <person name="Pitluck S."/>
            <person name="Vogel J.P."/>
            <person name="Garvin D.F."/>
            <person name="Mockler T.C."/>
            <person name="Schmutz J."/>
            <person name="Rokhsar D."/>
            <person name="Bevan M.W."/>
        </authorList>
    </citation>
    <scope>NUCLEOTIDE SEQUENCE</scope>
    <source>
        <strain evidence="2">Bd21</strain>
    </source>
</reference>
<dbReference type="HOGENOM" id="CLU_981225_0_0_1"/>
<name>I1IV94_BRADI</name>
<protein>
    <submittedName>
        <fullName evidence="2 3">Uncharacterized protein</fullName>
    </submittedName>
</protein>
<reference evidence="3" key="3">
    <citation type="submission" date="2018-08" db="UniProtKB">
        <authorList>
            <consortium name="EnsemblPlants"/>
        </authorList>
    </citation>
    <scope>IDENTIFICATION</scope>
    <source>
        <strain evidence="3">cv. Bd21</strain>
    </source>
</reference>
<dbReference type="RefSeq" id="XP_003577166.1">
    <property type="nucleotide sequence ID" value="XM_003577118.4"/>
</dbReference>
<dbReference type="FunCoup" id="I1IV94">
    <property type="interactions" value="252"/>
</dbReference>
<dbReference type="Proteomes" id="UP000008810">
    <property type="component" value="Chromosome 4"/>
</dbReference>
<keyword evidence="4" id="KW-1185">Reference proteome</keyword>
<proteinExistence type="predicted"/>
<feature type="coiled-coil region" evidence="1">
    <location>
        <begin position="113"/>
        <end position="140"/>
    </location>
</feature>
<dbReference type="GeneID" id="100826174"/>
<evidence type="ECO:0000313" key="3">
    <source>
        <dbReference type="EnsemblPlants" id="KQJ92663"/>
    </source>
</evidence>
<dbReference type="KEGG" id="bdi:100826174"/>
<dbReference type="Gramene" id="KQJ92663">
    <property type="protein sequence ID" value="KQJ92663"/>
    <property type="gene ID" value="BRADI_4g45100v3"/>
</dbReference>
<dbReference type="OrthoDB" id="10597593at2759"/>
<keyword evidence="1" id="KW-0175">Coiled coil</keyword>
<dbReference type="EMBL" id="CM000883">
    <property type="protein sequence ID" value="KQJ92663.1"/>
    <property type="molecule type" value="Genomic_DNA"/>
</dbReference>
<sequence length="284" mass="31431">MAPQPQLDQEMAERYGIPVELLREGMPSFLQKAADGEVILGDYVRVATSEGLEAALKTMATAPSSSTTTAPKLSCYIVTYLPLEESSKIRELMQQLQEEQGLPNIVVRNMEVLEAKEDMLNRLRQNIQDVEALIDWLQDLAAELQPANPAGRPPLLALKVQYTLAKIDSDDLETAKEMLRGFPGISSNLGNIGLEDTEDLADHLKEHYPLDLQFQVPDDMDSQILAALSVTDWLDSMDLINDSPKLLECVRRTITDLGDRLASYQELAIAPSLIGAAPADFEEH</sequence>
<accession>I1IV94</accession>
<evidence type="ECO:0000256" key="1">
    <source>
        <dbReference type="SAM" id="Coils"/>
    </source>
</evidence>
<dbReference type="AlphaFoldDB" id="I1IV94"/>
<dbReference type="eggNOG" id="ENOG502R5PT">
    <property type="taxonomic scope" value="Eukaryota"/>
</dbReference>
<evidence type="ECO:0000313" key="2">
    <source>
        <dbReference type="EMBL" id="KQJ92663.1"/>
    </source>
</evidence>
<reference evidence="2 3" key="1">
    <citation type="journal article" date="2010" name="Nature">
        <title>Genome sequencing and analysis of the model grass Brachypodium distachyon.</title>
        <authorList>
            <consortium name="International Brachypodium Initiative"/>
        </authorList>
    </citation>
    <scope>NUCLEOTIDE SEQUENCE [LARGE SCALE GENOMIC DNA]</scope>
    <source>
        <strain evidence="2 3">Bd21</strain>
    </source>
</reference>
<gene>
    <name evidence="3" type="primary">LOC100826174</name>
    <name evidence="2" type="ORF">BRADI_4g45100v3</name>
</gene>